<comment type="similarity">
    <text evidence="7">Belongs to the TonB-dependent receptor family.</text>
</comment>
<accession>A0A1V9G6Y6</accession>
<dbReference type="InterPro" id="IPR036942">
    <property type="entry name" value="Beta-barrel_TonB_sf"/>
</dbReference>
<evidence type="ECO:0000256" key="3">
    <source>
        <dbReference type="ARBA" id="ARBA00022452"/>
    </source>
</evidence>
<proteinExistence type="inferred from homology"/>
<gene>
    <name evidence="9" type="ORF">A3860_12525</name>
</gene>
<dbReference type="Gene3D" id="2.170.130.10">
    <property type="entry name" value="TonB-dependent receptor, plug domain"/>
    <property type="match status" value="1"/>
</dbReference>
<organism evidence="9 10">
    <name type="scientific">Niastella vici</name>
    <dbReference type="NCBI Taxonomy" id="1703345"/>
    <lineage>
        <taxon>Bacteria</taxon>
        <taxon>Pseudomonadati</taxon>
        <taxon>Bacteroidota</taxon>
        <taxon>Chitinophagia</taxon>
        <taxon>Chitinophagales</taxon>
        <taxon>Chitinophagaceae</taxon>
        <taxon>Niastella</taxon>
    </lineage>
</organism>
<comment type="subcellular location">
    <subcellularLocation>
        <location evidence="1 7">Cell outer membrane</location>
        <topology evidence="1 7">Multi-pass membrane protein</topology>
    </subcellularLocation>
</comment>
<evidence type="ECO:0000256" key="7">
    <source>
        <dbReference type="PROSITE-ProRule" id="PRU01360"/>
    </source>
</evidence>
<evidence type="ECO:0000313" key="9">
    <source>
        <dbReference type="EMBL" id="OQP66322.1"/>
    </source>
</evidence>
<evidence type="ECO:0000256" key="6">
    <source>
        <dbReference type="ARBA" id="ARBA00023237"/>
    </source>
</evidence>
<dbReference type="AlphaFoldDB" id="A0A1V9G6Y6"/>
<evidence type="ECO:0000256" key="1">
    <source>
        <dbReference type="ARBA" id="ARBA00004571"/>
    </source>
</evidence>
<keyword evidence="2 7" id="KW-0813">Transport</keyword>
<evidence type="ECO:0000256" key="4">
    <source>
        <dbReference type="ARBA" id="ARBA00022692"/>
    </source>
</evidence>
<keyword evidence="4 7" id="KW-0812">Transmembrane</keyword>
<reference evidence="9 10" key="1">
    <citation type="submission" date="2016-03" db="EMBL/GenBank/DDBJ databases">
        <title>Niastella vici sp. nov., isolated from farmland soil.</title>
        <authorList>
            <person name="Chen L."/>
            <person name="Wang D."/>
            <person name="Yang S."/>
            <person name="Wang G."/>
        </authorList>
    </citation>
    <scope>NUCLEOTIDE SEQUENCE [LARGE SCALE GENOMIC DNA]</scope>
    <source>
        <strain evidence="9 10">DJ57</strain>
    </source>
</reference>
<feature type="domain" description="TonB-dependent receptor plug" evidence="8">
    <location>
        <begin position="244"/>
        <end position="352"/>
    </location>
</feature>
<dbReference type="InterPro" id="IPR023997">
    <property type="entry name" value="TonB-dep_OMP_SusC/RagA_CS"/>
</dbReference>
<dbReference type="InterPro" id="IPR039426">
    <property type="entry name" value="TonB-dep_rcpt-like"/>
</dbReference>
<keyword evidence="10" id="KW-1185">Reference proteome</keyword>
<dbReference type="Gene3D" id="2.60.40.1120">
    <property type="entry name" value="Carboxypeptidase-like, regulatory domain"/>
    <property type="match status" value="1"/>
</dbReference>
<protein>
    <submittedName>
        <fullName evidence="9">SusC/RagA family TonB-linked outer membrane protein</fullName>
    </submittedName>
</protein>
<dbReference type="NCBIfam" id="TIGR04057">
    <property type="entry name" value="SusC_RagA_signa"/>
    <property type="match status" value="1"/>
</dbReference>
<dbReference type="Pfam" id="PF13715">
    <property type="entry name" value="CarbopepD_reg_2"/>
    <property type="match status" value="1"/>
</dbReference>
<dbReference type="STRING" id="1703345.A3860_12525"/>
<keyword evidence="5 7" id="KW-0472">Membrane</keyword>
<dbReference type="InterPro" id="IPR037066">
    <property type="entry name" value="Plug_dom_sf"/>
</dbReference>
<evidence type="ECO:0000256" key="5">
    <source>
        <dbReference type="ARBA" id="ARBA00023136"/>
    </source>
</evidence>
<evidence type="ECO:0000259" key="8">
    <source>
        <dbReference type="Pfam" id="PF07715"/>
    </source>
</evidence>
<keyword evidence="3 7" id="KW-1134">Transmembrane beta strand</keyword>
<keyword evidence="6 7" id="KW-0998">Cell outer membrane</keyword>
<dbReference type="InterPro" id="IPR023996">
    <property type="entry name" value="TonB-dep_OMP_SusC/RagA"/>
</dbReference>
<sequence>MQKTTAFGFPPYGKRFSRLPGNQNLSFIMKVSLLAAILLVLCTQLLTANAGYAQKMEDKLITLELRNVSLRNALDRVESISGFRMAYLLEQVGRYRNISLPKDTRSVAGTLQLILSGTELDFKQNDNTILVFPKRKEVVRLNENDEPAAAPEMLVHGKVTDDAGKPLSGVSVYVKGNASLGTVTDDKGLYKLEVANYNITLVFSSVNTETKEVPVAGKNELNVVLAVKSEVQEEVVVVGYGTQKKKDVTGAISSVNSEHMNLGGTTANIAQAIQGRAAGVSVQQSDFSPGGSISVIIRGGNSINTTNEPLFVVDGFITDNGKYINPNDIENIEILKDASATAIYGARGGNGVVLITTKKGRPGKMQIEADVSNGYQYLTYKPSLVDGPQYAAVQNAIANEDGKPPVFPASFPVTNTNWWNLATQQASVLNRSVSLSGNDRNNKYYLSGNYMKQTGVLKSTDMERYSVRMGAEKKFSESVKVGSNFYGAATSSHLQRYVADITAPLFSVLTSPPSIPVYNANGSYYQYLGKDNALALLLEPTNVSQNKLINGNMFADYELIKGLTYHFSAGAEYSQTTAGQYTPRTLVNGQANNGVGAEQMNTALRWLVEQYLTYKYNRNAHAFTAMLGTSNQKDVFEGLGAGSRGFSTDLYLFYNLNAGSIPQVAGSNNTPGSSRSEAKLTSYFGRLNYAYNDQVLATFTLRRDGSSRFASNHKYGVFPSGALAWKMADLPFIADLNVFSNLKLRASYGITGNDRIGDYAYMSRFSNYGTSLDQSSNLSGGIEPVSLINSNLQWESNSQANVGIDMGFLAGRLNATIDLYRKKTSDLLLAVPIGQWWGFSTQILNAGSIENKGIELAINSENIKGKDFTWSTSFNIAYNRQKCLSLANNVKIISTNTANPSGVVSAREFTRLEPGKELGVIYGFQYLGVIKSGETYAPQPNSKPGDPKYADLDGDGKLTQDDRTYLGNTNPRLIAGLGNDFQYKNFNLNVFFQGAFGNHLYNMNRLVLESTTGTDVLSRWVSGKNENTDIPREGYFLSTYGSYVNSRFVENASYLRLKMVALSYSLPAKILNRTKIIDGLRIYASAQNLFTVTNYSGTDPEVNTHGGNLAGGIDFNAFPAFRTFVAGVKLTIH</sequence>
<evidence type="ECO:0000256" key="2">
    <source>
        <dbReference type="ARBA" id="ARBA00022448"/>
    </source>
</evidence>
<dbReference type="SUPFAM" id="SSF56935">
    <property type="entry name" value="Porins"/>
    <property type="match status" value="1"/>
</dbReference>
<name>A0A1V9G6Y6_9BACT</name>
<dbReference type="GO" id="GO:0009279">
    <property type="term" value="C:cell outer membrane"/>
    <property type="evidence" value="ECO:0007669"/>
    <property type="project" value="UniProtKB-SubCell"/>
</dbReference>
<evidence type="ECO:0000313" key="10">
    <source>
        <dbReference type="Proteomes" id="UP000192796"/>
    </source>
</evidence>
<dbReference type="InterPro" id="IPR008969">
    <property type="entry name" value="CarboxyPept-like_regulatory"/>
</dbReference>
<dbReference type="Proteomes" id="UP000192796">
    <property type="component" value="Unassembled WGS sequence"/>
</dbReference>
<dbReference type="Gene3D" id="2.40.170.20">
    <property type="entry name" value="TonB-dependent receptor, beta-barrel domain"/>
    <property type="match status" value="1"/>
</dbReference>
<dbReference type="EMBL" id="LVYD01000002">
    <property type="protein sequence ID" value="OQP66322.1"/>
    <property type="molecule type" value="Genomic_DNA"/>
</dbReference>
<dbReference type="InterPro" id="IPR012910">
    <property type="entry name" value="Plug_dom"/>
</dbReference>
<dbReference type="NCBIfam" id="TIGR04056">
    <property type="entry name" value="OMP_RagA_SusC"/>
    <property type="match status" value="1"/>
</dbReference>
<comment type="caution">
    <text evidence="9">The sequence shown here is derived from an EMBL/GenBank/DDBJ whole genome shotgun (WGS) entry which is preliminary data.</text>
</comment>
<dbReference type="PROSITE" id="PS52016">
    <property type="entry name" value="TONB_DEPENDENT_REC_3"/>
    <property type="match status" value="1"/>
</dbReference>
<dbReference type="Pfam" id="PF07715">
    <property type="entry name" value="Plug"/>
    <property type="match status" value="1"/>
</dbReference>
<dbReference type="SUPFAM" id="SSF49464">
    <property type="entry name" value="Carboxypeptidase regulatory domain-like"/>
    <property type="match status" value="1"/>
</dbReference>